<dbReference type="PRINTS" id="PR00455">
    <property type="entry name" value="HTHTETR"/>
</dbReference>
<evidence type="ECO:0000259" key="5">
    <source>
        <dbReference type="PROSITE" id="PS50977"/>
    </source>
</evidence>
<dbReference type="Proteomes" id="UP001432062">
    <property type="component" value="Chromosome"/>
</dbReference>
<dbReference type="SUPFAM" id="SSF46689">
    <property type="entry name" value="Homeodomain-like"/>
    <property type="match status" value="1"/>
</dbReference>
<evidence type="ECO:0000313" key="6">
    <source>
        <dbReference type="EMBL" id="WUV45938.1"/>
    </source>
</evidence>
<evidence type="ECO:0000313" key="7">
    <source>
        <dbReference type="Proteomes" id="UP001432062"/>
    </source>
</evidence>
<feature type="DNA-binding region" description="H-T-H motif" evidence="4">
    <location>
        <begin position="50"/>
        <end position="69"/>
    </location>
</feature>
<dbReference type="Pfam" id="PF00440">
    <property type="entry name" value="TetR_N"/>
    <property type="match status" value="1"/>
</dbReference>
<evidence type="ECO:0000256" key="1">
    <source>
        <dbReference type="ARBA" id="ARBA00023015"/>
    </source>
</evidence>
<accession>A0ABZ1YRZ0</accession>
<dbReference type="Gene3D" id="1.10.10.60">
    <property type="entry name" value="Homeodomain-like"/>
    <property type="match status" value="1"/>
</dbReference>
<reference evidence="6" key="1">
    <citation type="submission" date="2022-10" db="EMBL/GenBank/DDBJ databases">
        <title>The complete genomes of actinobacterial strains from the NBC collection.</title>
        <authorList>
            <person name="Joergensen T.S."/>
            <person name="Alvarez Arevalo M."/>
            <person name="Sterndorff E.B."/>
            <person name="Faurdal D."/>
            <person name="Vuksanovic O."/>
            <person name="Mourched A.-S."/>
            <person name="Charusanti P."/>
            <person name="Shaw S."/>
            <person name="Blin K."/>
            <person name="Weber T."/>
        </authorList>
    </citation>
    <scope>NUCLEOTIDE SEQUENCE</scope>
    <source>
        <strain evidence="6">NBC_01482</strain>
    </source>
</reference>
<dbReference type="InterPro" id="IPR001647">
    <property type="entry name" value="HTH_TetR"/>
</dbReference>
<dbReference type="SUPFAM" id="SSF48498">
    <property type="entry name" value="Tetracyclin repressor-like, C-terminal domain"/>
    <property type="match status" value="1"/>
</dbReference>
<proteinExistence type="predicted"/>
<dbReference type="EMBL" id="CP109441">
    <property type="protein sequence ID" value="WUV45938.1"/>
    <property type="molecule type" value="Genomic_DNA"/>
</dbReference>
<dbReference type="PANTHER" id="PTHR30055:SF151">
    <property type="entry name" value="TRANSCRIPTIONAL REGULATORY PROTEIN"/>
    <property type="match status" value="1"/>
</dbReference>
<organism evidence="6 7">
    <name type="scientific">Nocardia vinacea</name>
    <dbReference type="NCBI Taxonomy" id="96468"/>
    <lineage>
        <taxon>Bacteria</taxon>
        <taxon>Bacillati</taxon>
        <taxon>Actinomycetota</taxon>
        <taxon>Actinomycetes</taxon>
        <taxon>Mycobacteriales</taxon>
        <taxon>Nocardiaceae</taxon>
        <taxon>Nocardia</taxon>
    </lineage>
</organism>
<dbReference type="RefSeq" id="WP_327099201.1">
    <property type="nucleotide sequence ID" value="NZ_CP109149.1"/>
</dbReference>
<keyword evidence="1" id="KW-0805">Transcription regulation</keyword>
<sequence>MADEAVPADLGRLWRLPTPARLGRPAELDVDRVVRAAVDLADRFGLGAVTLLKVAQTLGFTKMALYRHVGSKDELFELMADSAIGPAPDLGTGPLEWRAGLREWAHAMRAVYAEHPWLPQVPISGPPRGPNTIGWMDAALRALADTGLTWATKAGILMLVSGHVRQASLLTQQLTEARRGTGLDEVQANRNYRRTLAVLVDPDRFPAAAALFASPLFESPPDGDTDSDDQDFVFALELILNGVAAEIDGA</sequence>
<dbReference type="PANTHER" id="PTHR30055">
    <property type="entry name" value="HTH-TYPE TRANSCRIPTIONAL REGULATOR RUTR"/>
    <property type="match status" value="1"/>
</dbReference>
<evidence type="ECO:0000256" key="3">
    <source>
        <dbReference type="ARBA" id="ARBA00023163"/>
    </source>
</evidence>
<dbReference type="InterPro" id="IPR036271">
    <property type="entry name" value="Tet_transcr_reg_TetR-rel_C_sf"/>
</dbReference>
<dbReference type="PROSITE" id="PS50977">
    <property type="entry name" value="HTH_TETR_2"/>
    <property type="match status" value="1"/>
</dbReference>
<feature type="domain" description="HTH tetR-type" evidence="5">
    <location>
        <begin position="27"/>
        <end position="87"/>
    </location>
</feature>
<dbReference type="Gene3D" id="1.10.357.10">
    <property type="entry name" value="Tetracycline Repressor, domain 2"/>
    <property type="match status" value="1"/>
</dbReference>
<keyword evidence="7" id="KW-1185">Reference proteome</keyword>
<gene>
    <name evidence="6" type="ORF">OG563_43860</name>
</gene>
<dbReference type="InterPro" id="IPR050109">
    <property type="entry name" value="HTH-type_TetR-like_transc_reg"/>
</dbReference>
<name>A0ABZ1YRZ0_9NOCA</name>
<dbReference type="InterPro" id="IPR004111">
    <property type="entry name" value="Repressor_TetR_C"/>
</dbReference>
<dbReference type="Pfam" id="PF02909">
    <property type="entry name" value="TetR_C_1"/>
    <property type="match status" value="1"/>
</dbReference>
<evidence type="ECO:0000256" key="4">
    <source>
        <dbReference type="PROSITE-ProRule" id="PRU00335"/>
    </source>
</evidence>
<protein>
    <submittedName>
        <fullName evidence="6">TetR/AcrR family transcriptional regulator</fullName>
    </submittedName>
</protein>
<evidence type="ECO:0000256" key="2">
    <source>
        <dbReference type="ARBA" id="ARBA00023125"/>
    </source>
</evidence>
<keyword evidence="3" id="KW-0804">Transcription</keyword>
<keyword evidence="2 4" id="KW-0238">DNA-binding</keyword>
<dbReference type="InterPro" id="IPR009057">
    <property type="entry name" value="Homeodomain-like_sf"/>
</dbReference>